<dbReference type="EMBL" id="SRMO01000026">
    <property type="protein sequence ID" value="TGG96202.1"/>
    <property type="molecule type" value="Genomic_DNA"/>
</dbReference>
<proteinExistence type="predicted"/>
<name>A0A524RQV4_9CHRO</name>
<sequence length="140" mass="14322">MRPLVSSIALAAALAVPSYAGIEQQPGYAISNNCYRNQYREEYVPGTAENPGYVRTWTEQLEIPCEDTTIGTVGQPSVRPAIPANPVADAGDNDCSQGTILGGLLGAGIGGAASRGKGRWWAVPTGAAAGAMLGCQVDGG</sequence>
<dbReference type="Pfam" id="PF05433">
    <property type="entry name" value="Rick_17kDa_Anti"/>
    <property type="match status" value="1"/>
</dbReference>
<reference evidence="3 4" key="1">
    <citation type="journal article" date="2019" name="mSystems">
        <title>Life at home and on the roam: Genomic adaptions reflect the dual lifestyle of an intracellular, facultative symbiont.</title>
        <authorList>
            <person name="Burgsdorf I."/>
        </authorList>
    </citation>
    <scope>NUCLEOTIDE SEQUENCE [LARGE SCALE GENOMIC DNA]</scope>
    <source>
        <strain evidence="3">277cV</strain>
    </source>
</reference>
<accession>A0A524RQV4</accession>
<feature type="chain" id="PRO_5022011191" evidence="1">
    <location>
        <begin position="21"/>
        <end position="140"/>
    </location>
</feature>
<dbReference type="InterPro" id="IPR008816">
    <property type="entry name" value="Gly_zipper_2TM_dom"/>
</dbReference>
<evidence type="ECO:0000313" key="4">
    <source>
        <dbReference type="Proteomes" id="UP000317990"/>
    </source>
</evidence>
<dbReference type="GO" id="GO:0019867">
    <property type="term" value="C:outer membrane"/>
    <property type="evidence" value="ECO:0007669"/>
    <property type="project" value="InterPro"/>
</dbReference>
<keyword evidence="1" id="KW-0732">Signal</keyword>
<feature type="domain" description="Glycine zipper 2TM" evidence="2">
    <location>
        <begin position="98"/>
        <end position="137"/>
    </location>
</feature>
<evidence type="ECO:0000313" key="3">
    <source>
        <dbReference type="EMBL" id="TGG96202.1"/>
    </source>
</evidence>
<comment type="caution">
    <text evidence="3">The sequence shown here is derived from an EMBL/GenBank/DDBJ whole genome shotgun (WGS) entry which is preliminary data.</text>
</comment>
<evidence type="ECO:0000256" key="1">
    <source>
        <dbReference type="SAM" id="SignalP"/>
    </source>
</evidence>
<dbReference type="Proteomes" id="UP000317990">
    <property type="component" value="Unassembled WGS sequence"/>
</dbReference>
<protein>
    <submittedName>
        <fullName evidence="3">Glycine zipper 2TM domain-containing protein</fullName>
    </submittedName>
</protein>
<feature type="signal peptide" evidence="1">
    <location>
        <begin position="1"/>
        <end position="20"/>
    </location>
</feature>
<organism evidence="3 4">
    <name type="scientific">Aphanocapsa feldmannii 277cV</name>
    <dbReference type="NCBI Taxonomy" id="2507553"/>
    <lineage>
        <taxon>Bacteria</taxon>
        <taxon>Bacillati</taxon>
        <taxon>Cyanobacteriota</taxon>
        <taxon>Cyanophyceae</taxon>
        <taxon>Oscillatoriophycideae</taxon>
        <taxon>Chroococcales</taxon>
        <taxon>Microcystaceae</taxon>
        <taxon>Aphanocapsa</taxon>
    </lineage>
</organism>
<gene>
    <name evidence="3" type="ORF">ERJ67_01355</name>
</gene>
<evidence type="ECO:0000259" key="2">
    <source>
        <dbReference type="Pfam" id="PF05433"/>
    </source>
</evidence>
<dbReference type="AlphaFoldDB" id="A0A524RQV4"/>